<gene>
    <name evidence="2" type="ORF">VSDG_03722</name>
</gene>
<protein>
    <submittedName>
        <fullName evidence="2">Uncharacterized protein</fullName>
    </submittedName>
</protein>
<name>A0A423W681_CYTCH</name>
<keyword evidence="3" id="KW-1185">Reference proteome</keyword>
<dbReference type="AlphaFoldDB" id="A0A423W681"/>
<feature type="compositionally biased region" description="Polar residues" evidence="1">
    <location>
        <begin position="90"/>
        <end position="99"/>
    </location>
</feature>
<organism evidence="2 3">
    <name type="scientific">Cytospora chrysosperma</name>
    <name type="common">Cytospora canker fungus</name>
    <name type="synonym">Sphaeria chrysosperma</name>
    <dbReference type="NCBI Taxonomy" id="252740"/>
    <lineage>
        <taxon>Eukaryota</taxon>
        <taxon>Fungi</taxon>
        <taxon>Dikarya</taxon>
        <taxon>Ascomycota</taxon>
        <taxon>Pezizomycotina</taxon>
        <taxon>Sordariomycetes</taxon>
        <taxon>Sordariomycetidae</taxon>
        <taxon>Diaporthales</taxon>
        <taxon>Cytosporaceae</taxon>
        <taxon>Cytospora</taxon>
    </lineage>
</organism>
<feature type="compositionally biased region" description="Low complexity" evidence="1">
    <location>
        <begin position="44"/>
        <end position="56"/>
    </location>
</feature>
<accession>A0A423W681</accession>
<proteinExistence type="predicted"/>
<evidence type="ECO:0000313" key="3">
    <source>
        <dbReference type="Proteomes" id="UP000284375"/>
    </source>
</evidence>
<feature type="region of interest" description="Disordered" evidence="1">
    <location>
        <begin position="41"/>
        <end position="99"/>
    </location>
</feature>
<sequence>MYGHDGYITEDNVVNPSKVPYITASYLVLIHNRMCEDRQDIVCSNNNNNNNNNSNDNDSDDNSDNNNDDDNNNNRADGTNSINLEHDQSYPDTSFDWSQ</sequence>
<dbReference type="Proteomes" id="UP000284375">
    <property type="component" value="Unassembled WGS sequence"/>
</dbReference>
<dbReference type="EMBL" id="LJZO01000012">
    <property type="protein sequence ID" value="ROV98862.1"/>
    <property type="molecule type" value="Genomic_DNA"/>
</dbReference>
<evidence type="ECO:0000313" key="2">
    <source>
        <dbReference type="EMBL" id="ROV98862.1"/>
    </source>
</evidence>
<evidence type="ECO:0000256" key="1">
    <source>
        <dbReference type="SAM" id="MobiDB-lite"/>
    </source>
</evidence>
<comment type="caution">
    <text evidence="2">The sequence shown here is derived from an EMBL/GenBank/DDBJ whole genome shotgun (WGS) entry which is preliminary data.</text>
</comment>
<reference evidence="2 3" key="1">
    <citation type="submission" date="2015-09" db="EMBL/GenBank/DDBJ databases">
        <title>Host preference determinants of Valsa canker pathogens revealed by comparative genomics.</title>
        <authorList>
            <person name="Yin Z."/>
            <person name="Huang L."/>
        </authorList>
    </citation>
    <scope>NUCLEOTIDE SEQUENCE [LARGE SCALE GENOMIC DNA]</scope>
    <source>
        <strain evidence="2 3">YSFL</strain>
    </source>
</reference>
<feature type="compositionally biased region" description="Acidic residues" evidence="1">
    <location>
        <begin position="57"/>
        <end position="71"/>
    </location>
</feature>